<accession>A0A7Z2W0A2</accession>
<protein>
    <submittedName>
        <fullName evidence="1">Uncharacterized protein</fullName>
    </submittedName>
</protein>
<dbReference type="KEGG" id="mfy:HH212_22780"/>
<dbReference type="EMBL" id="CP051685">
    <property type="protein sequence ID" value="QJE02494.1"/>
    <property type="molecule type" value="Genomic_DNA"/>
</dbReference>
<gene>
    <name evidence="1" type="ORF">HH212_22780</name>
</gene>
<proteinExistence type="predicted"/>
<dbReference type="AlphaFoldDB" id="A0A7Z2W0A2"/>
<sequence length="274" mass="31357">MMQILLCLVSDNKPARDMVMSAKSALVPHTFRNTEAFKSLRAEIEVRAIEFGAEFAIEQFILSELDRWDGVCLLTDNLARMSARLRTSCFVGEIKAEVEMSALTAIAVRTLSNYFRLLPHMLDKGSMQALALPLNNFDADELRKVAYLCASEGTDDLFYRNFASLLARLMKRNGPRRPKHGQPKKYFQDDQKKHFDYGPEDHGQFDTGAPHTPLCEISGNFRFGWKIPTKYHYNMTKAYKDHTHIKGTFLGCHWQEVKIVGQTHANIFANDFQK</sequence>
<organism evidence="1 2">
    <name type="scientific">Massilia forsythiae</name>
    <dbReference type="NCBI Taxonomy" id="2728020"/>
    <lineage>
        <taxon>Bacteria</taxon>
        <taxon>Pseudomonadati</taxon>
        <taxon>Pseudomonadota</taxon>
        <taxon>Betaproteobacteria</taxon>
        <taxon>Burkholderiales</taxon>
        <taxon>Oxalobacteraceae</taxon>
        <taxon>Telluria group</taxon>
        <taxon>Massilia</taxon>
    </lineage>
</organism>
<dbReference type="RefSeq" id="WP_170204578.1">
    <property type="nucleotide sequence ID" value="NZ_CP051685.1"/>
</dbReference>
<reference evidence="1 2" key="1">
    <citation type="submission" date="2020-04" db="EMBL/GenBank/DDBJ databases">
        <title>Genome sequencing of novel species.</title>
        <authorList>
            <person name="Heo J."/>
            <person name="Kim S.-J."/>
            <person name="Kim J.-S."/>
            <person name="Hong S.-B."/>
            <person name="Kwon S.-W."/>
        </authorList>
    </citation>
    <scope>NUCLEOTIDE SEQUENCE [LARGE SCALE GENOMIC DNA]</scope>
    <source>
        <strain evidence="1 2">GN2-R2</strain>
    </source>
</reference>
<keyword evidence="2" id="KW-1185">Reference proteome</keyword>
<dbReference type="Proteomes" id="UP000502415">
    <property type="component" value="Chromosome"/>
</dbReference>
<evidence type="ECO:0000313" key="1">
    <source>
        <dbReference type="EMBL" id="QJE02494.1"/>
    </source>
</evidence>
<evidence type="ECO:0000313" key="2">
    <source>
        <dbReference type="Proteomes" id="UP000502415"/>
    </source>
</evidence>
<name>A0A7Z2W0A2_9BURK</name>